<dbReference type="Proteomes" id="UP000001072">
    <property type="component" value="Unassembled WGS sequence"/>
</dbReference>
<feature type="region of interest" description="Disordered" evidence="1">
    <location>
        <begin position="301"/>
        <end position="390"/>
    </location>
</feature>
<dbReference type="KEGG" id="mlr:MELLADRAFT_68353"/>
<accession>F4S6H6</accession>
<protein>
    <submittedName>
        <fullName evidence="2">Uncharacterized protein</fullName>
    </submittedName>
</protein>
<organism evidence="3">
    <name type="scientific">Melampsora larici-populina (strain 98AG31 / pathotype 3-4-7)</name>
    <name type="common">Poplar leaf rust fungus</name>
    <dbReference type="NCBI Taxonomy" id="747676"/>
    <lineage>
        <taxon>Eukaryota</taxon>
        <taxon>Fungi</taxon>
        <taxon>Dikarya</taxon>
        <taxon>Basidiomycota</taxon>
        <taxon>Pucciniomycotina</taxon>
        <taxon>Pucciniomycetes</taxon>
        <taxon>Pucciniales</taxon>
        <taxon>Melampsoraceae</taxon>
        <taxon>Melampsora</taxon>
    </lineage>
</organism>
<dbReference type="AlphaFoldDB" id="F4S6H6"/>
<evidence type="ECO:0000313" key="3">
    <source>
        <dbReference type="Proteomes" id="UP000001072"/>
    </source>
</evidence>
<dbReference type="OrthoDB" id="2506684at2759"/>
<dbReference type="GeneID" id="18931020"/>
<evidence type="ECO:0000313" key="2">
    <source>
        <dbReference type="EMBL" id="EGF99757.1"/>
    </source>
</evidence>
<dbReference type="InParanoid" id="F4S6H6"/>
<dbReference type="VEuPathDB" id="FungiDB:MELLADRAFT_68353"/>
<gene>
    <name evidence="2" type="ORF">MELLADRAFT_68353</name>
</gene>
<dbReference type="HOGENOM" id="CLU_059590_0_0_1"/>
<evidence type="ECO:0000256" key="1">
    <source>
        <dbReference type="SAM" id="MobiDB-lite"/>
    </source>
</evidence>
<keyword evidence="3" id="KW-1185">Reference proteome</keyword>
<proteinExistence type="predicted"/>
<name>F4S6H6_MELLP</name>
<sequence length="390" mass="43487">MCEPSALLDPYWASMVYSMLFEKLHEKRLSHSVIENILLANSTFNINLTIASQLKITFTNHQPNRSSIVAMLKSSLPKTPRSETVKGLTNSKKKNHPFYISSLFDMFAQLESDVQGTWGFRHSHMTIVTWEPDAEDSMGWVIRGSAYGGVKTILEVDGVYFFKGRLIALNQPGKQKFYYEPKNQIFATTSRDLKGDISNSVSVFGLGVIISRKIKPVSAGKDTIVVVVRHTDYNPEVIESLHIRALSSFDVQYRCPWSPLMEKLQPLLIPNREVQLIGHIVGKDMSKHMWVVEGSSKDLDVKSCVEQEQPQPPKKRARAPPVRNAVKTPNKKGKKTASPGVQNPVTKPKPLNYKGDAGGVPPNTAKGKGKALLQSVEEEKSVAEDESDED</sequence>
<dbReference type="EMBL" id="GL883155">
    <property type="protein sequence ID" value="EGF99757.1"/>
    <property type="molecule type" value="Genomic_DNA"/>
</dbReference>
<dbReference type="RefSeq" id="XP_007416978.1">
    <property type="nucleotide sequence ID" value="XM_007416916.1"/>
</dbReference>
<reference evidence="3" key="1">
    <citation type="journal article" date="2011" name="Proc. Natl. Acad. Sci. U.S.A.">
        <title>Obligate biotrophy features unraveled by the genomic analysis of rust fungi.</title>
        <authorList>
            <person name="Duplessis S."/>
            <person name="Cuomo C.A."/>
            <person name="Lin Y.-C."/>
            <person name="Aerts A."/>
            <person name="Tisserant E."/>
            <person name="Veneault-Fourrey C."/>
            <person name="Joly D.L."/>
            <person name="Hacquard S."/>
            <person name="Amselem J."/>
            <person name="Cantarel B.L."/>
            <person name="Chiu R."/>
            <person name="Coutinho P.M."/>
            <person name="Feau N."/>
            <person name="Field M."/>
            <person name="Frey P."/>
            <person name="Gelhaye E."/>
            <person name="Goldberg J."/>
            <person name="Grabherr M.G."/>
            <person name="Kodira C.D."/>
            <person name="Kohler A."/>
            <person name="Kuees U."/>
            <person name="Lindquist E.A."/>
            <person name="Lucas S.M."/>
            <person name="Mago R."/>
            <person name="Mauceli E."/>
            <person name="Morin E."/>
            <person name="Murat C."/>
            <person name="Pangilinan J.L."/>
            <person name="Park R."/>
            <person name="Pearson M."/>
            <person name="Quesneville H."/>
            <person name="Rouhier N."/>
            <person name="Sakthikumar S."/>
            <person name="Salamov A.A."/>
            <person name="Schmutz J."/>
            <person name="Selles B."/>
            <person name="Shapiro H."/>
            <person name="Tanguay P."/>
            <person name="Tuskan G.A."/>
            <person name="Henrissat B."/>
            <person name="Van de Peer Y."/>
            <person name="Rouze P."/>
            <person name="Ellis J.G."/>
            <person name="Dodds P.N."/>
            <person name="Schein J.E."/>
            <person name="Zhong S."/>
            <person name="Hamelin R.C."/>
            <person name="Grigoriev I.V."/>
            <person name="Szabo L.J."/>
            <person name="Martin F."/>
        </authorList>
    </citation>
    <scope>NUCLEOTIDE SEQUENCE [LARGE SCALE GENOMIC DNA]</scope>
    <source>
        <strain evidence="3">98AG31 / pathotype 3-4-7</strain>
    </source>
</reference>